<proteinExistence type="predicted"/>
<dbReference type="InterPro" id="IPR014825">
    <property type="entry name" value="DNA_alkylation"/>
</dbReference>
<dbReference type="Proteomes" id="UP000018895">
    <property type="component" value="Unassembled WGS sequence"/>
</dbReference>
<organism evidence="1 2">
    <name type="scientific">Halalkalibacter hemicellulosilyticusJCM 9152</name>
    <dbReference type="NCBI Taxonomy" id="1236971"/>
    <lineage>
        <taxon>Bacteria</taxon>
        <taxon>Bacillati</taxon>
        <taxon>Bacillota</taxon>
        <taxon>Bacilli</taxon>
        <taxon>Bacillales</taxon>
        <taxon>Bacillaceae</taxon>
        <taxon>Halalkalibacter</taxon>
    </lineage>
</organism>
<gene>
    <name evidence="1" type="ORF">JCM9152_44</name>
</gene>
<evidence type="ECO:0008006" key="3">
    <source>
        <dbReference type="Google" id="ProtNLM"/>
    </source>
</evidence>
<dbReference type="InterPro" id="IPR016024">
    <property type="entry name" value="ARM-type_fold"/>
</dbReference>
<dbReference type="STRING" id="1236971.JCM9152_44"/>
<comment type="caution">
    <text evidence="1">The sequence shown here is derived from an EMBL/GenBank/DDBJ whole genome shotgun (WGS) entry which is preliminary data.</text>
</comment>
<name>W4Q9H9_9BACI</name>
<dbReference type="Gene3D" id="1.25.10.90">
    <property type="match status" value="1"/>
</dbReference>
<protein>
    <recommendedName>
        <fullName evidence="3">DNA alkylation repair enzyme</fullName>
    </recommendedName>
</protein>
<dbReference type="EMBL" id="BAUU01000001">
    <property type="protein sequence ID" value="GAE28716.1"/>
    <property type="molecule type" value="Genomic_DNA"/>
</dbReference>
<evidence type="ECO:0000313" key="2">
    <source>
        <dbReference type="Proteomes" id="UP000018895"/>
    </source>
</evidence>
<keyword evidence="2" id="KW-1185">Reference proteome</keyword>
<dbReference type="PANTHER" id="PTHR34070">
    <property type="entry name" value="ARMADILLO-TYPE FOLD"/>
    <property type="match status" value="1"/>
</dbReference>
<dbReference type="AlphaFoldDB" id="W4Q9H9"/>
<evidence type="ECO:0000313" key="1">
    <source>
        <dbReference type="EMBL" id="GAE28716.1"/>
    </source>
</evidence>
<dbReference type="RefSeq" id="WP_235715580.1">
    <property type="nucleotide sequence ID" value="NZ_BAUU01000001.1"/>
</dbReference>
<sequence length="195" mass="23115">MGDYQAEVFMNELEQHQNENDVERMKRFFKDSDPHTLCLGLHMKTVFQTAKRFIKMPLSEIEKLLESPYYEVRMGAVSIMDFQAKQNKLSEDTRKALFDLYIRRHDRINNWDFVDRSAPSVIGEYLLDHPRDTLYRLARSNNKWERRTAIVSTYAFIKQDELDDTFRIAELLIADEEELIQKAVGSWIREAKSLS</sequence>
<dbReference type="PANTHER" id="PTHR34070:SF1">
    <property type="entry name" value="DNA ALKYLATION REPAIR PROTEIN"/>
    <property type="match status" value="1"/>
</dbReference>
<dbReference type="SUPFAM" id="SSF48371">
    <property type="entry name" value="ARM repeat"/>
    <property type="match status" value="1"/>
</dbReference>
<dbReference type="Pfam" id="PF08713">
    <property type="entry name" value="DNA_alkylation"/>
    <property type="match status" value="1"/>
</dbReference>
<accession>W4Q9H9</accession>
<dbReference type="CDD" id="cd06561">
    <property type="entry name" value="AlkD_like"/>
    <property type="match status" value="1"/>
</dbReference>
<reference evidence="1" key="1">
    <citation type="journal article" date="2014" name="Genome Announc.">
        <title>Draft Genome Sequences of Three Alkaliphilic Bacillus Strains, Bacillus wakoensis JCM 9140T, Bacillus akibai JCM 9157T, and Bacillus hemicellulosilyticus JCM 9152T.</title>
        <authorList>
            <person name="Yuki M."/>
            <person name="Oshima K."/>
            <person name="Suda W."/>
            <person name="Oshida Y."/>
            <person name="Kitamura K."/>
            <person name="Iida T."/>
            <person name="Hattori M."/>
            <person name="Ohkuma M."/>
        </authorList>
    </citation>
    <scope>NUCLEOTIDE SEQUENCE [LARGE SCALE GENOMIC DNA]</scope>
    <source>
        <strain evidence="1">JCM 9152</strain>
    </source>
</reference>